<evidence type="ECO:0000313" key="3">
    <source>
        <dbReference type="Proteomes" id="UP001522905"/>
    </source>
</evidence>
<dbReference type="Pfam" id="PF12680">
    <property type="entry name" value="SnoaL_2"/>
    <property type="match status" value="1"/>
</dbReference>
<comment type="caution">
    <text evidence="2">The sequence shown here is derived from an EMBL/GenBank/DDBJ whole genome shotgun (WGS) entry which is preliminary data.</text>
</comment>
<protein>
    <submittedName>
        <fullName evidence="2">Nuclear transport factor 2 family protein</fullName>
    </submittedName>
</protein>
<gene>
    <name evidence="2" type="ORF">LNP07_03405</name>
</gene>
<evidence type="ECO:0000259" key="1">
    <source>
        <dbReference type="Pfam" id="PF12680"/>
    </source>
</evidence>
<evidence type="ECO:0000313" key="2">
    <source>
        <dbReference type="EMBL" id="MCK8624556.1"/>
    </source>
</evidence>
<dbReference type="SUPFAM" id="SSF54427">
    <property type="entry name" value="NTF2-like"/>
    <property type="match status" value="1"/>
</dbReference>
<dbReference type="Proteomes" id="UP001522905">
    <property type="component" value="Unassembled WGS sequence"/>
</dbReference>
<dbReference type="EMBL" id="JAJIAO010000002">
    <property type="protein sequence ID" value="MCK8624556.1"/>
    <property type="molecule type" value="Genomic_DNA"/>
</dbReference>
<dbReference type="RefSeq" id="WP_220728280.1">
    <property type="nucleotide sequence ID" value="NZ_BPLM01000009.1"/>
</dbReference>
<feature type="domain" description="SnoaL-like" evidence="1">
    <location>
        <begin position="7"/>
        <end position="101"/>
    </location>
</feature>
<accession>A0ABT0I1F6</accession>
<dbReference type="InterPro" id="IPR037401">
    <property type="entry name" value="SnoaL-like"/>
</dbReference>
<proteinExistence type="predicted"/>
<dbReference type="InterPro" id="IPR032710">
    <property type="entry name" value="NTF2-like_dom_sf"/>
</dbReference>
<name>A0ABT0I1F6_9LACO</name>
<sequence length="121" mass="14276">MSNKELVQKFYDDIFINGDLSNLNNVMKENYIQHNPDCEDGRIGFEKFIKHFLSLKPKFEIINISADGNMVYVFFKCIVNDKHINKVCDIYRIEDDMIAEHWDIIEHNVENKKSNNSNGLF</sequence>
<keyword evidence="3" id="KW-1185">Reference proteome</keyword>
<organism evidence="2 3">
    <name type="scientific">Apilactobacillus xinyiensis</name>
    <dbReference type="NCBI Taxonomy" id="2841032"/>
    <lineage>
        <taxon>Bacteria</taxon>
        <taxon>Bacillati</taxon>
        <taxon>Bacillota</taxon>
        <taxon>Bacilli</taxon>
        <taxon>Lactobacillales</taxon>
        <taxon>Lactobacillaceae</taxon>
        <taxon>Apilactobacillus</taxon>
    </lineage>
</organism>
<dbReference type="Gene3D" id="3.10.450.50">
    <property type="match status" value="1"/>
</dbReference>
<reference evidence="2 3" key="1">
    <citation type="submission" date="2021-11" db="EMBL/GenBank/DDBJ databases">
        <title>Comparative genomics of bee honey and flower isolates.</title>
        <authorList>
            <person name="Bechtner J.D."/>
            <person name="Gallus M.K."/>
            <person name="Ehrmann M."/>
        </authorList>
    </citation>
    <scope>NUCLEOTIDE SEQUENCE [LARGE SCALE GENOMIC DNA]</scope>
    <source>
        <strain evidence="2 3">M161</strain>
    </source>
</reference>